<keyword evidence="2" id="KW-1185">Reference proteome</keyword>
<accession>A0AAV1XXG0</accession>
<name>A0AAV1XXG0_LUPLU</name>
<protein>
    <submittedName>
        <fullName evidence="1">Uncharacterized protein</fullName>
    </submittedName>
</protein>
<evidence type="ECO:0000313" key="1">
    <source>
        <dbReference type="EMBL" id="CAL0326388.1"/>
    </source>
</evidence>
<comment type="caution">
    <text evidence="1">The sequence shown here is derived from an EMBL/GenBank/DDBJ whole genome shotgun (WGS) entry which is preliminary data.</text>
</comment>
<dbReference type="AlphaFoldDB" id="A0AAV1XXG0"/>
<dbReference type="Proteomes" id="UP001497480">
    <property type="component" value="Unassembled WGS sequence"/>
</dbReference>
<sequence>MKIKFPESAVTASPEEKVTLRILVDEKKNKVVYAEAEKTKYFICQDWWCSRKESGGFLSLFKNKKCKCGKLLNREILPRNSCNCVGFVKDKFTFIIFDDLEDKLAKSRVAQHFKLQKQILPIDEIPIVKYSCYTERNNISGICNSYLTTPQGGYQYACGDIVYDPLTYVEPQSSTSKSGFVKKPSLFMVTNDLVVTPGSFMAVVSFLTMLGFSSSDFDEQIIKIGKRECLSLLKASLISSSTLTDVLGQFIFPIKKETITM</sequence>
<dbReference type="PANTHER" id="PTHR33103">
    <property type="entry name" value="OS01G0153900 PROTEIN"/>
    <property type="match status" value="1"/>
</dbReference>
<gene>
    <name evidence="1" type="ORF">LLUT_LOCUS27448</name>
</gene>
<proteinExistence type="predicted"/>
<organism evidence="1 2">
    <name type="scientific">Lupinus luteus</name>
    <name type="common">European yellow lupine</name>
    <dbReference type="NCBI Taxonomy" id="3873"/>
    <lineage>
        <taxon>Eukaryota</taxon>
        <taxon>Viridiplantae</taxon>
        <taxon>Streptophyta</taxon>
        <taxon>Embryophyta</taxon>
        <taxon>Tracheophyta</taxon>
        <taxon>Spermatophyta</taxon>
        <taxon>Magnoliopsida</taxon>
        <taxon>eudicotyledons</taxon>
        <taxon>Gunneridae</taxon>
        <taxon>Pentapetalae</taxon>
        <taxon>rosids</taxon>
        <taxon>fabids</taxon>
        <taxon>Fabales</taxon>
        <taxon>Fabaceae</taxon>
        <taxon>Papilionoideae</taxon>
        <taxon>50 kb inversion clade</taxon>
        <taxon>genistoids sensu lato</taxon>
        <taxon>core genistoids</taxon>
        <taxon>Genisteae</taxon>
        <taxon>Lupinus</taxon>
    </lineage>
</organism>
<evidence type="ECO:0000313" key="2">
    <source>
        <dbReference type="Proteomes" id="UP001497480"/>
    </source>
</evidence>
<dbReference type="InterPro" id="IPR007750">
    <property type="entry name" value="DUF674"/>
</dbReference>
<dbReference type="PANTHER" id="PTHR33103:SF27">
    <property type="entry name" value="OS04G0594700 PROTEIN"/>
    <property type="match status" value="1"/>
</dbReference>
<dbReference type="Pfam" id="PF05056">
    <property type="entry name" value="DUF674"/>
    <property type="match status" value="2"/>
</dbReference>
<dbReference type="EMBL" id="CAXHTB010000019">
    <property type="protein sequence ID" value="CAL0326388.1"/>
    <property type="molecule type" value="Genomic_DNA"/>
</dbReference>
<reference evidence="1 2" key="1">
    <citation type="submission" date="2024-03" db="EMBL/GenBank/DDBJ databases">
        <authorList>
            <person name="Martinez-Hernandez J."/>
        </authorList>
    </citation>
    <scope>NUCLEOTIDE SEQUENCE [LARGE SCALE GENOMIC DNA]</scope>
</reference>